<feature type="compositionally biased region" description="Acidic residues" evidence="1">
    <location>
        <begin position="212"/>
        <end position="224"/>
    </location>
</feature>
<protein>
    <recommendedName>
        <fullName evidence="2">Cyclin-D1-binding protein 1-like N-terminal domain-containing protein</fullName>
    </recommendedName>
</protein>
<proteinExistence type="predicted"/>
<dbReference type="PANTHER" id="PTHR15492:SF1">
    <property type="entry name" value="CYCLIN-D1-BINDING PROTEIN 1"/>
    <property type="match status" value="1"/>
</dbReference>
<evidence type="ECO:0000259" key="2">
    <source>
        <dbReference type="Pfam" id="PF13324"/>
    </source>
</evidence>
<dbReference type="InterPro" id="IPR049317">
    <property type="entry name" value="GCIP-like_N"/>
</dbReference>
<sequence>MASTAAAATNDIAKETQEYLHAAGLNIIVLLEHARKFEGTDEKNSGFSGQAFTKVVHDIVTAVDQEVTRFIIACKPPALDAEIRALCPKINAGLFQLVQHFGRIPKIAGRTYLVEVRRAVCKTLVAMVLLINTFLEHKVELSSAILADMPYMSSTGVFWEHCKELKQIPVDNRAAVLTIWQSVVSGLVKDAAEELNESLAESENQTTKDGDGDGEESDSMDDFSPDIPKDRIEEARTMYKLILSAKQVCEKVGLRCIRDCETFDEEHVVWLDRLLDLGRPVQDSVDELVAALSADDDEWKQAVRLEAAKLTEAMSNLVTLAITFVDDSHLSWFEQCRKRLDVSKHMYHVVR</sequence>
<dbReference type="EMBL" id="JANBUY010000198">
    <property type="protein sequence ID" value="KAJ2861864.1"/>
    <property type="molecule type" value="Genomic_DNA"/>
</dbReference>
<dbReference type="AlphaFoldDB" id="A0A9W8IEY7"/>
<name>A0A9W8IEY7_9FUNG</name>
<dbReference type="Gene3D" id="1.20.1420.10">
    <property type="entry name" value="Talin, central domain"/>
    <property type="match status" value="1"/>
</dbReference>
<feature type="domain" description="Cyclin-D1-binding protein 1-like N-terminal" evidence="2">
    <location>
        <begin position="57"/>
        <end position="199"/>
    </location>
</feature>
<dbReference type="Pfam" id="PF13324">
    <property type="entry name" value="GCIP_N"/>
    <property type="match status" value="1"/>
</dbReference>
<accession>A0A9W8IEY7</accession>
<comment type="caution">
    <text evidence="3">The sequence shown here is derived from an EMBL/GenBank/DDBJ whole genome shotgun (WGS) entry which is preliminary data.</text>
</comment>
<evidence type="ECO:0000256" key="1">
    <source>
        <dbReference type="SAM" id="MobiDB-lite"/>
    </source>
</evidence>
<evidence type="ECO:0000313" key="3">
    <source>
        <dbReference type="EMBL" id="KAJ2861864.1"/>
    </source>
</evidence>
<dbReference type="InterPro" id="IPR026907">
    <property type="entry name" value="GCIP-like"/>
</dbReference>
<dbReference type="PANTHER" id="PTHR15492">
    <property type="entry name" value="CYCLIN D1-BINDING PROTEIN 1"/>
    <property type="match status" value="1"/>
</dbReference>
<gene>
    <name evidence="3" type="ORF">GGH94_004639</name>
</gene>
<dbReference type="Gene3D" id="1.20.1410.10">
    <property type="entry name" value="I/LWEQ domain"/>
    <property type="match status" value="1"/>
</dbReference>
<reference evidence="3" key="1">
    <citation type="submission" date="2022-07" db="EMBL/GenBank/DDBJ databases">
        <title>Phylogenomic reconstructions and comparative analyses of Kickxellomycotina fungi.</title>
        <authorList>
            <person name="Reynolds N.K."/>
            <person name="Stajich J.E."/>
            <person name="Barry K."/>
            <person name="Grigoriev I.V."/>
            <person name="Crous P."/>
            <person name="Smith M.E."/>
        </authorList>
    </citation>
    <scope>NUCLEOTIDE SEQUENCE</scope>
    <source>
        <strain evidence="3">RSA 476</strain>
    </source>
</reference>
<organism evidence="3 4">
    <name type="scientific">Coemansia aciculifera</name>
    <dbReference type="NCBI Taxonomy" id="417176"/>
    <lineage>
        <taxon>Eukaryota</taxon>
        <taxon>Fungi</taxon>
        <taxon>Fungi incertae sedis</taxon>
        <taxon>Zoopagomycota</taxon>
        <taxon>Kickxellomycotina</taxon>
        <taxon>Kickxellomycetes</taxon>
        <taxon>Kickxellales</taxon>
        <taxon>Kickxellaceae</taxon>
        <taxon>Coemansia</taxon>
    </lineage>
</organism>
<evidence type="ECO:0000313" key="4">
    <source>
        <dbReference type="Proteomes" id="UP001140074"/>
    </source>
</evidence>
<dbReference type="GO" id="GO:0005634">
    <property type="term" value="C:nucleus"/>
    <property type="evidence" value="ECO:0007669"/>
    <property type="project" value="TreeGrafter"/>
</dbReference>
<dbReference type="Proteomes" id="UP001140074">
    <property type="component" value="Unassembled WGS sequence"/>
</dbReference>
<keyword evidence="4" id="KW-1185">Reference proteome</keyword>
<feature type="region of interest" description="Disordered" evidence="1">
    <location>
        <begin position="198"/>
        <end position="227"/>
    </location>
</feature>